<gene>
    <name evidence="7" type="ORF">IAA64_00820</name>
</gene>
<dbReference type="AlphaFoldDB" id="A0A9D1P6K0"/>
<dbReference type="InterPro" id="IPR044876">
    <property type="entry name" value="HRDC_dom_sf"/>
</dbReference>
<dbReference type="SMART" id="SM00341">
    <property type="entry name" value="HRDC"/>
    <property type="match status" value="1"/>
</dbReference>
<comment type="caution">
    <text evidence="7">The sequence shown here is derived from an EMBL/GenBank/DDBJ whole genome shotgun (WGS) entry which is preliminary data.</text>
</comment>
<dbReference type="InterPro" id="IPR047187">
    <property type="entry name" value="SF1_C_Upf1"/>
</dbReference>
<dbReference type="Pfam" id="PF18741">
    <property type="entry name" value="MTES_1575"/>
    <property type="match status" value="1"/>
</dbReference>
<dbReference type="CDD" id="cd18808">
    <property type="entry name" value="SF1_C_Upf1"/>
    <property type="match status" value="1"/>
</dbReference>
<dbReference type="Gene3D" id="3.40.50.300">
    <property type="entry name" value="P-loop containing nucleotide triphosphate hydrolases"/>
    <property type="match status" value="2"/>
</dbReference>
<name>A0A9D1P6K0_9FIRM</name>
<feature type="domain" description="HRDC" evidence="6">
    <location>
        <begin position="1"/>
        <end position="84"/>
    </location>
</feature>
<evidence type="ECO:0000256" key="3">
    <source>
        <dbReference type="ARBA" id="ARBA00022801"/>
    </source>
</evidence>
<dbReference type="InterPro" id="IPR041677">
    <property type="entry name" value="DNA2/NAM7_AAA_11"/>
</dbReference>
<evidence type="ECO:0000256" key="4">
    <source>
        <dbReference type="ARBA" id="ARBA00022806"/>
    </source>
</evidence>
<evidence type="ECO:0000259" key="6">
    <source>
        <dbReference type="PROSITE" id="PS50967"/>
    </source>
</evidence>
<dbReference type="PROSITE" id="PS50967">
    <property type="entry name" value="HRDC"/>
    <property type="match status" value="1"/>
</dbReference>
<dbReference type="Gene3D" id="3.40.960.10">
    <property type="entry name" value="VSR Endonuclease"/>
    <property type="match status" value="1"/>
</dbReference>
<keyword evidence="3" id="KW-0378">Hydrolase</keyword>
<keyword evidence="5" id="KW-0067">ATP-binding</keyword>
<dbReference type="EMBL" id="DVOT01000016">
    <property type="protein sequence ID" value="HIV26483.1"/>
    <property type="molecule type" value="Genomic_DNA"/>
</dbReference>
<dbReference type="GO" id="GO:0003676">
    <property type="term" value="F:nucleic acid binding"/>
    <property type="evidence" value="ECO:0007669"/>
    <property type="project" value="InterPro"/>
</dbReference>
<dbReference type="Pfam" id="PF00570">
    <property type="entry name" value="HRDC"/>
    <property type="match status" value="1"/>
</dbReference>
<dbReference type="InterPro" id="IPR049468">
    <property type="entry name" value="Restrct_endonuc-II-like_dom"/>
</dbReference>
<evidence type="ECO:0000256" key="1">
    <source>
        <dbReference type="ARBA" id="ARBA00007913"/>
    </source>
</evidence>
<accession>A0A9D1P6K0</accession>
<dbReference type="InterPro" id="IPR041679">
    <property type="entry name" value="DNA2/NAM7-like_C"/>
</dbReference>
<proteinExistence type="inferred from homology"/>
<dbReference type="InterPro" id="IPR011335">
    <property type="entry name" value="Restrct_endonuc-II-like"/>
</dbReference>
<dbReference type="GO" id="GO:0005524">
    <property type="term" value="F:ATP binding"/>
    <property type="evidence" value="ECO:0007669"/>
    <property type="project" value="UniProtKB-KW"/>
</dbReference>
<dbReference type="SUPFAM" id="SSF52540">
    <property type="entry name" value="P-loop containing nucleoside triphosphate hydrolases"/>
    <property type="match status" value="1"/>
</dbReference>
<dbReference type="PANTHER" id="PTHR43788:SF8">
    <property type="entry name" value="DNA-BINDING PROTEIN SMUBP-2"/>
    <property type="match status" value="1"/>
</dbReference>
<keyword evidence="4" id="KW-0347">Helicase</keyword>
<organism evidence="7 8">
    <name type="scientific">Candidatus Ornithocaccomicrobium faecavium</name>
    <dbReference type="NCBI Taxonomy" id="2840890"/>
    <lineage>
        <taxon>Bacteria</taxon>
        <taxon>Bacillati</taxon>
        <taxon>Bacillota</taxon>
        <taxon>Clostridia</taxon>
        <taxon>Candidatus Ornithocaccomicrobium</taxon>
    </lineage>
</organism>
<dbReference type="InterPro" id="IPR002121">
    <property type="entry name" value="HRDC_dom"/>
</dbReference>
<reference evidence="7" key="1">
    <citation type="submission" date="2020-10" db="EMBL/GenBank/DDBJ databases">
        <authorList>
            <person name="Gilroy R."/>
        </authorList>
    </citation>
    <scope>NUCLEOTIDE SEQUENCE</scope>
    <source>
        <strain evidence="7">CHK183-6373</strain>
    </source>
</reference>
<dbReference type="InterPro" id="IPR050534">
    <property type="entry name" value="Coronavir_polyprotein_1ab"/>
</dbReference>
<evidence type="ECO:0000256" key="2">
    <source>
        <dbReference type="ARBA" id="ARBA00022741"/>
    </source>
</evidence>
<dbReference type="PANTHER" id="PTHR43788">
    <property type="entry name" value="DNA2/NAM7 HELICASE FAMILY MEMBER"/>
    <property type="match status" value="1"/>
</dbReference>
<reference evidence="7" key="2">
    <citation type="journal article" date="2021" name="PeerJ">
        <title>Extensive microbial diversity within the chicken gut microbiome revealed by metagenomics and culture.</title>
        <authorList>
            <person name="Gilroy R."/>
            <person name="Ravi A."/>
            <person name="Getino M."/>
            <person name="Pursley I."/>
            <person name="Horton D.L."/>
            <person name="Alikhan N.F."/>
            <person name="Baker D."/>
            <person name="Gharbi K."/>
            <person name="Hall N."/>
            <person name="Watson M."/>
            <person name="Adriaenssens E.M."/>
            <person name="Foster-Nyarko E."/>
            <person name="Jarju S."/>
            <person name="Secka A."/>
            <person name="Antonio M."/>
            <person name="Oren A."/>
            <person name="Chaudhuri R.R."/>
            <person name="La Ragione R."/>
            <person name="Hildebrand F."/>
            <person name="Pallen M.J."/>
        </authorList>
    </citation>
    <scope>NUCLEOTIDE SEQUENCE</scope>
    <source>
        <strain evidence="7">CHK183-6373</strain>
    </source>
</reference>
<evidence type="ECO:0000256" key="5">
    <source>
        <dbReference type="ARBA" id="ARBA00022840"/>
    </source>
</evidence>
<dbReference type="Pfam" id="PF13087">
    <property type="entry name" value="AAA_12"/>
    <property type="match status" value="1"/>
</dbReference>
<sequence length="1244" mass="140573">MEIHPQMYEELGKLRQRLKEEGRQAQGRTPVVCSDDALAEIAQMRPQKLSDFEGITGVGKTFVENYGLQFLSVVRKYAELDAERAVSMGASTAETLKELEKKLVSINRRNRLLYLPRTSAKYALDLFDGEYAVASRILFGAGATVADVLHPLSETAEAEAGKYRRIVQLLREVNKDLREKGQNDLYIGYPFVIGRLPGEDFDVRAPLALFPVSAERSATSIELTLDESRDIVFNTTLILAHYKFSNLSKPLPSEAVESATEADFLDCVLNFFAQSDLQIRDDGRELRKFAEYRAEEFPRFAAGELVLEPCAVLGKFPICASSIQKDFDEILQRNEINALLNDLLQGMQDRDFYAEDGAEPFVAAGGRQDVSERDLVYIQPLNGSQETVLSAMDATDELVVQGPPGTGKSQTIIGLIAKFASAGKMVLMVSEKKTALDVVYSRLGALSQYALLIDDVGNKDAFYRQLSRMAALGQRPEEGEIDIGGASDAINSQVERLQAIADALYAPDDFGVEPYKLYLHSKRIDLTDDAQRERVQRVRRARDERLLDVPYEPLCAMHSRFSEAAFAQSVEAFANMAQTYPWLAQMRTELDEYEALNMQERFETLRAAVQAWNGKNALVRFFTRGRVRKQMEALLAEYFPAEEGRELLERMLSEMDAMAQGAKRYIEYQTLQPLYEQLSEMERAYLTALLHMKAELGESLGEANDELFNVLLHERIVKFEAANRALLRDVDDFEGIVRSMDEAISSKQALSRAKMERVLAESMLGIAASKRHGEILRALESKRKWSVNKFIQKFDFELFRSVKIWLLTPEVVSEIIPLQNGIFDLVVFDEASQMYVEKGIPSILRAKKVVVAGDHKQLRPSKLGAGRLETDAEEMMEGAGAALEEESLLDLARFRYRDVMLNFHYRSKYEELIAFSNSAFYGGRLHVSPNVQAPALPPIQVHKMEGARWVDRSNLVEAQYIVAMLKDFFATRKEEETIGVITFNTGQRDLIDDMIDAQCEQDADFAAAVREELGRRKDGEDIGLFVKNIESVQGDERDVILFSVGYAPNEKGTLARNFGWLNQRGGENRLNVAISRARKQIHIVTSFFPAELHVDDTRNDGPRILKKYLEYAFAISAGDHEAARAILSSFGGADSQQAAQRTEEDWEEQVRGALAEKGYQVETNVGIGGYNIDLALRKGDAYVLGIECDGRLYRENRSARERDYHRRKYLESRGWRIHRLWSTNWWKNPAQEIERILRAAEGTL</sequence>
<evidence type="ECO:0000313" key="8">
    <source>
        <dbReference type="Proteomes" id="UP000886884"/>
    </source>
</evidence>
<dbReference type="SUPFAM" id="SSF52980">
    <property type="entry name" value="Restriction endonuclease-like"/>
    <property type="match status" value="1"/>
</dbReference>
<dbReference type="Proteomes" id="UP000886884">
    <property type="component" value="Unassembled WGS sequence"/>
</dbReference>
<dbReference type="GO" id="GO:0016787">
    <property type="term" value="F:hydrolase activity"/>
    <property type="evidence" value="ECO:0007669"/>
    <property type="project" value="UniProtKB-KW"/>
</dbReference>
<dbReference type="SUPFAM" id="SSF47819">
    <property type="entry name" value="HRDC-like"/>
    <property type="match status" value="1"/>
</dbReference>
<dbReference type="Gene3D" id="1.10.150.80">
    <property type="entry name" value="HRDC domain"/>
    <property type="match status" value="1"/>
</dbReference>
<keyword evidence="2" id="KW-0547">Nucleotide-binding</keyword>
<comment type="similarity">
    <text evidence="1">Belongs to the DNA2/NAM7 helicase family.</text>
</comment>
<dbReference type="GO" id="GO:0043139">
    <property type="term" value="F:5'-3' DNA helicase activity"/>
    <property type="evidence" value="ECO:0007669"/>
    <property type="project" value="TreeGrafter"/>
</dbReference>
<dbReference type="InterPro" id="IPR027417">
    <property type="entry name" value="P-loop_NTPase"/>
</dbReference>
<dbReference type="InterPro" id="IPR010997">
    <property type="entry name" value="HRDC-like_sf"/>
</dbReference>
<dbReference type="Pfam" id="PF13086">
    <property type="entry name" value="AAA_11"/>
    <property type="match status" value="1"/>
</dbReference>
<evidence type="ECO:0000313" key="7">
    <source>
        <dbReference type="EMBL" id="HIV26483.1"/>
    </source>
</evidence>
<dbReference type="InterPro" id="IPR025103">
    <property type="entry name" value="DUF4011"/>
</dbReference>
<protein>
    <submittedName>
        <fullName evidence="7">HRDC domain-containing protein</fullName>
    </submittedName>
</protein>
<dbReference type="Pfam" id="PF13195">
    <property type="entry name" value="DUF4011"/>
    <property type="match status" value="1"/>
</dbReference>